<proteinExistence type="predicted"/>
<evidence type="ECO:0000256" key="2">
    <source>
        <dbReference type="ARBA" id="ARBA00022729"/>
    </source>
</evidence>
<dbReference type="InterPro" id="IPR055414">
    <property type="entry name" value="LRR_R13L4/SHOC2-like"/>
</dbReference>
<dbReference type="SMR" id="A0A067FFH8"/>
<dbReference type="InterPro" id="IPR032675">
    <property type="entry name" value="LRR_dom_sf"/>
</dbReference>
<accession>A0A067FFH8</accession>
<evidence type="ECO:0000256" key="1">
    <source>
        <dbReference type="ARBA" id="ARBA00022614"/>
    </source>
</evidence>
<keyword evidence="2" id="KW-0732">Signal</keyword>
<dbReference type="Pfam" id="PF23598">
    <property type="entry name" value="LRR_14"/>
    <property type="match status" value="1"/>
</dbReference>
<reference evidence="5 6" key="1">
    <citation type="submission" date="2014-04" db="EMBL/GenBank/DDBJ databases">
        <authorList>
            <consortium name="International Citrus Genome Consortium"/>
            <person name="Gmitter F."/>
            <person name="Chen C."/>
            <person name="Farmerie W."/>
            <person name="Harkins T."/>
            <person name="Desany B."/>
            <person name="Mohiuddin M."/>
            <person name="Kodira C."/>
            <person name="Borodovsky M."/>
            <person name="Lomsadze A."/>
            <person name="Burns P."/>
            <person name="Jenkins J."/>
            <person name="Prochnik S."/>
            <person name="Shu S."/>
            <person name="Chapman J."/>
            <person name="Pitluck S."/>
            <person name="Schmutz J."/>
            <person name="Rokhsar D."/>
        </authorList>
    </citation>
    <scope>NUCLEOTIDE SEQUENCE</scope>
</reference>
<dbReference type="GO" id="GO:0005886">
    <property type="term" value="C:plasma membrane"/>
    <property type="evidence" value="ECO:0000318"/>
    <property type="project" value="GO_Central"/>
</dbReference>
<dbReference type="AlphaFoldDB" id="A0A067FFH8"/>
<name>A0A067FFH8_CITSI</name>
<dbReference type="InterPro" id="IPR001611">
    <property type="entry name" value="Leu-rich_rpt"/>
</dbReference>
<keyword evidence="6" id="KW-1185">Reference proteome</keyword>
<evidence type="ECO:0000259" key="4">
    <source>
        <dbReference type="Pfam" id="PF23598"/>
    </source>
</evidence>
<dbReference type="Pfam" id="PF00560">
    <property type="entry name" value="LRR_1"/>
    <property type="match status" value="1"/>
</dbReference>
<evidence type="ECO:0000313" key="5">
    <source>
        <dbReference type="EMBL" id="KDO64895.1"/>
    </source>
</evidence>
<dbReference type="Proteomes" id="UP000027120">
    <property type="component" value="Unassembled WGS sequence"/>
</dbReference>
<dbReference type="Gene3D" id="3.80.10.10">
    <property type="entry name" value="Ribonuclease Inhibitor"/>
    <property type="match status" value="2"/>
</dbReference>
<dbReference type="InterPro" id="IPR053211">
    <property type="entry name" value="DNA_repair-toleration"/>
</dbReference>
<dbReference type="FunFam" id="3.80.10.10:FF:000383">
    <property type="entry name" value="Leucine-rich repeat receptor protein kinase EMS1"/>
    <property type="match status" value="1"/>
</dbReference>
<feature type="domain" description="Disease resistance R13L4/SHOC-2-like LRR" evidence="4">
    <location>
        <begin position="120"/>
        <end position="251"/>
    </location>
</feature>
<dbReference type="SUPFAM" id="SSF52058">
    <property type="entry name" value="L domain-like"/>
    <property type="match status" value="1"/>
</dbReference>
<dbReference type="GO" id="GO:0038023">
    <property type="term" value="F:signaling receptor activity"/>
    <property type="evidence" value="ECO:0000318"/>
    <property type="project" value="GO_Central"/>
</dbReference>
<sequence>MASDSSKEAFALLKWKRSLQNKNISLLSSWTLHFDNASNVPSHSKPKISPCAWVGISCNQVGRVISIDLSSMGLNGALQKFAFSSFPHLMHFNLSFNLFFGIIPPQVGNLSELLHLDLVLENLKYLSTLDLSQNQLSGSISFSLGKLSSLDLLYLYSNSFSGSIPSIIGNFKSLLRLDLSENQLNGSIPLSFGNLNNLTMMSLFSDSLSGSIPPNLGNLKSLSTLRLHINQLNGVISPSIANLSSLRTLFLYNNGLYGFVPEEIGCCLFPN</sequence>
<evidence type="ECO:0000313" key="6">
    <source>
        <dbReference type="Proteomes" id="UP000027120"/>
    </source>
</evidence>
<dbReference type="PANTHER" id="PTHR48060:SF24">
    <property type="entry name" value="NON-SPECIFIC SERINE_THREONINE PROTEIN KINASE"/>
    <property type="match status" value="1"/>
</dbReference>
<organism evidence="5 6">
    <name type="scientific">Citrus sinensis</name>
    <name type="common">Sweet orange</name>
    <name type="synonym">Citrus aurantium var. sinensis</name>
    <dbReference type="NCBI Taxonomy" id="2711"/>
    <lineage>
        <taxon>Eukaryota</taxon>
        <taxon>Viridiplantae</taxon>
        <taxon>Streptophyta</taxon>
        <taxon>Embryophyta</taxon>
        <taxon>Tracheophyta</taxon>
        <taxon>Spermatophyta</taxon>
        <taxon>Magnoliopsida</taxon>
        <taxon>eudicotyledons</taxon>
        <taxon>Gunneridae</taxon>
        <taxon>Pentapetalae</taxon>
        <taxon>rosids</taxon>
        <taxon>malvids</taxon>
        <taxon>Sapindales</taxon>
        <taxon>Rutaceae</taxon>
        <taxon>Aurantioideae</taxon>
        <taxon>Citrus</taxon>
    </lineage>
</organism>
<gene>
    <name evidence="5" type="ORF">CISIN_1g040280mg</name>
</gene>
<keyword evidence="1" id="KW-0433">Leucine-rich repeat</keyword>
<dbReference type="EMBL" id="KK784905">
    <property type="protein sequence ID" value="KDO64895.1"/>
    <property type="molecule type" value="Genomic_DNA"/>
</dbReference>
<protein>
    <recommendedName>
        <fullName evidence="4">Disease resistance R13L4/SHOC-2-like LRR domain-containing protein</fullName>
    </recommendedName>
</protein>
<dbReference type="PRINTS" id="PR00019">
    <property type="entry name" value="LEURICHRPT"/>
</dbReference>
<keyword evidence="3" id="KW-0677">Repeat</keyword>
<evidence type="ECO:0000256" key="3">
    <source>
        <dbReference type="ARBA" id="ARBA00022737"/>
    </source>
</evidence>
<dbReference type="PANTHER" id="PTHR48060">
    <property type="entry name" value="DNA DAMAGE-REPAIR/TOLERATION PROTEIN DRT100"/>
    <property type="match status" value="1"/>
</dbReference>